<gene>
    <name evidence="2" type="ORF">CDAR_577621</name>
</gene>
<reference evidence="2 3" key="1">
    <citation type="submission" date="2021-06" db="EMBL/GenBank/DDBJ databases">
        <title>Caerostris darwini draft genome.</title>
        <authorList>
            <person name="Kono N."/>
            <person name="Arakawa K."/>
        </authorList>
    </citation>
    <scope>NUCLEOTIDE SEQUENCE [LARGE SCALE GENOMIC DNA]</scope>
</reference>
<protein>
    <submittedName>
        <fullName evidence="2">Uncharacterized protein</fullName>
    </submittedName>
</protein>
<dbReference type="EMBL" id="BPLQ01011796">
    <property type="protein sequence ID" value="GIY60420.1"/>
    <property type="molecule type" value="Genomic_DNA"/>
</dbReference>
<proteinExistence type="predicted"/>
<feature type="compositionally biased region" description="Polar residues" evidence="1">
    <location>
        <begin position="107"/>
        <end position="116"/>
    </location>
</feature>
<evidence type="ECO:0000256" key="1">
    <source>
        <dbReference type="SAM" id="MobiDB-lite"/>
    </source>
</evidence>
<organism evidence="2 3">
    <name type="scientific">Caerostris darwini</name>
    <dbReference type="NCBI Taxonomy" id="1538125"/>
    <lineage>
        <taxon>Eukaryota</taxon>
        <taxon>Metazoa</taxon>
        <taxon>Ecdysozoa</taxon>
        <taxon>Arthropoda</taxon>
        <taxon>Chelicerata</taxon>
        <taxon>Arachnida</taxon>
        <taxon>Araneae</taxon>
        <taxon>Araneomorphae</taxon>
        <taxon>Entelegynae</taxon>
        <taxon>Araneoidea</taxon>
        <taxon>Araneidae</taxon>
        <taxon>Caerostris</taxon>
    </lineage>
</organism>
<feature type="region of interest" description="Disordered" evidence="1">
    <location>
        <begin position="47"/>
        <end position="116"/>
    </location>
</feature>
<keyword evidence="3" id="KW-1185">Reference proteome</keyword>
<sequence>MLVTSPLFDKVRRKSFIYPKTNSGVSHIDLRPFVRIYHNPSHLLTPTQEWDRIQDDVASPPLGRGGRGGWVRPINSPPLLMPNQQSRKNNTEDDEEQLYEAMKETDVGSTTVRSSC</sequence>
<dbReference type="AlphaFoldDB" id="A0AAV4USQ0"/>
<name>A0AAV4USQ0_9ARAC</name>
<dbReference type="Proteomes" id="UP001054837">
    <property type="component" value="Unassembled WGS sequence"/>
</dbReference>
<evidence type="ECO:0000313" key="3">
    <source>
        <dbReference type="Proteomes" id="UP001054837"/>
    </source>
</evidence>
<evidence type="ECO:0000313" key="2">
    <source>
        <dbReference type="EMBL" id="GIY60420.1"/>
    </source>
</evidence>
<accession>A0AAV4USQ0</accession>
<comment type="caution">
    <text evidence="2">The sequence shown here is derived from an EMBL/GenBank/DDBJ whole genome shotgun (WGS) entry which is preliminary data.</text>
</comment>